<protein>
    <recommendedName>
        <fullName evidence="16">Protein-S-isoprenylcysteine O-methyltransferase</fullName>
    </recommendedName>
</protein>
<keyword evidence="13" id="KW-0732">Signal</keyword>
<evidence type="ECO:0000256" key="9">
    <source>
        <dbReference type="ARBA" id="ARBA00023136"/>
    </source>
</evidence>
<feature type="transmembrane region" description="Helical" evidence="12">
    <location>
        <begin position="96"/>
        <end position="115"/>
    </location>
</feature>
<comment type="caution">
    <text evidence="14">The sequence shown here is derived from an EMBL/GenBank/DDBJ whole genome shotgun (WGS) entry which is preliminary data.</text>
</comment>
<evidence type="ECO:0000256" key="12">
    <source>
        <dbReference type="SAM" id="Phobius"/>
    </source>
</evidence>
<keyword evidence="8" id="KW-0443">Lipid metabolism</keyword>
<keyword evidence="11" id="KW-1208">Phospholipid metabolism</keyword>
<keyword evidence="15" id="KW-1185">Reference proteome</keyword>
<keyword evidence="10" id="KW-0594">Phospholipid biosynthesis</keyword>
<dbReference type="Pfam" id="PF04191">
    <property type="entry name" value="PEMT"/>
    <property type="match status" value="1"/>
</dbReference>
<dbReference type="InterPro" id="IPR007318">
    <property type="entry name" value="Phopholipid_MeTrfase"/>
</dbReference>
<comment type="subcellular location">
    <subcellularLocation>
        <location evidence="1">Endomembrane system</location>
        <topology evidence="1">Multi-pass membrane protein</topology>
    </subcellularLocation>
</comment>
<sequence>MAILRIFCIIATTLGLHVASTSPTPPLSAAERTIAPTNVEFLLVSPTFRQAPKIIYWFSALAEITTILAQLHPHSSSAQLALSALTPPGRCPTPRLTLPLALGALFAASGAFLRFRCYRALGRHFTFETGIINAHELITRGPYSVVRHPGYTGAVLAYMGLVCCYGAPGSWFLECVAKGSVAGALFCAAWGGAMTLVVGGLIARIDKEDAGLRSVFGEEWDEYAERVPYALIPGIV</sequence>
<keyword evidence="5 12" id="KW-0812">Transmembrane</keyword>
<keyword evidence="3" id="KW-0489">Methyltransferase</keyword>
<gene>
    <name evidence="14" type="ORF">FB45DRAFT_755956</name>
</gene>
<evidence type="ECO:0000256" key="13">
    <source>
        <dbReference type="SAM" id="SignalP"/>
    </source>
</evidence>
<keyword evidence="7 12" id="KW-1133">Transmembrane helix</keyword>
<dbReference type="GO" id="GO:0032259">
    <property type="term" value="P:methylation"/>
    <property type="evidence" value="ECO:0007669"/>
    <property type="project" value="UniProtKB-KW"/>
</dbReference>
<dbReference type="GO" id="GO:0008654">
    <property type="term" value="P:phospholipid biosynthetic process"/>
    <property type="evidence" value="ECO:0007669"/>
    <property type="project" value="UniProtKB-KW"/>
</dbReference>
<keyword evidence="2" id="KW-0444">Lipid biosynthesis</keyword>
<dbReference type="EMBL" id="JARKIF010000019">
    <property type="protein sequence ID" value="KAJ7618515.1"/>
    <property type="molecule type" value="Genomic_DNA"/>
</dbReference>
<evidence type="ECO:0000313" key="14">
    <source>
        <dbReference type="EMBL" id="KAJ7618515.1"/>
    </source>
</evidence>
<evidence type="ECO:0000256" key="1">
    <source>
        <dbReference type="ARBA" id="ARBA00004127"/>
    </source>
</evidence>
<evidence type="ECO:0000256" key="8">
    <source>
        <dbReference type="ARBA" id="ARBA00023098"/>
    </source>
</evidence>
<proteinExistence type="predicted"/>
<keyword evidence="3" id="KW-0808">Transferase</keyword>
<evidence type="ECO:0000256" key="3">
    <source>
        <dbReference type="ARBA" id="ARBA00022603"/>
    </source>
</evidence>
<evidence type="ECO:0000256" key="2">
    <source>
        <dbReference type="ARBA" id="ARBA00022516"/>
    </source>
</evidence>
<evidence type="ECO:0000256" key="7">
    <source>
        <dbReference type="ARBA" id="ARBA00022989"/>
    </source>
</evidence>
<keyword evidence="4" id="KW-0949">S-adenosyl-L-methionine</keyword>
<evidence type="ECO:0000256" key="6">
    <source>
        <dbReference type="ARBA" id="ARBA00022824"/>
    </source>
</evidence>
<dbReference type="GO" id="GO:0012505">
    <property type="term" value="C:endomembrane system"/>
    <property type="evidence" value="ECO:0007669"/>
    <property type="project" value="UniProtKB-SubCell"/>
</dbReference>
<dbReference type="Gene3D" id="1.20.120.1630">
    <property type="match status" value="1"/>
</dbReference>
<dbReference type="Proteomes" id="UP001221142">
    <property type="component" value="Unassembled WGS sequence"/>
</dbReference>
<dbReference type="AlphaFoldDB" id="A0AAD7FH64"/>
<feature type="chain" id="PRO_5042108007" description="Protein-S-isoprenylcysteine O-methyltransferase" evidence="13">
    <location>
        <begin position="16"/>
        <end position="236"/>
    </location>
</feature>
<evidence type="ECO:0000256" key="5">
    <source>
        <dbReference type="ARBA" id="ARBA00022692"/>
    </source>
</evidence>
<accession>A0AAD7FH64</accession>
<evidence type="ECO:0000256" key="10">
    <source>
        <dbReference type="ARBA" id="ARBA00023209"/>
    </source>
</evidence>
<dbReference type="GO" id="GO:0008168">
    <property type="term" value="F:methyltransferase activity"/>
    <property type="evidence" value="ECO:0007669"/>
    <property type="project" value="UniProtKB-KW"/>
</dbReference>
<evidence type="ECO:0000256" key="11">
    <source>
        <dbReference type="ARBA" id="ARBA00023264"/>
    </source>
</evidence>
<feature type="signal peptide" evidence="13">
    <location>
        <begin position="1"/>
        <end position="15"/>
    </location>
</feature>
<reference evidence="14" key="1">
    <citation type="submission" date="2023-03" db="EMBL/GenBank/DDBJ databases">
        <title>Massive genome expansion in bonnet fungi (Mycena s.s.) driven by repeated elements and novel gene families across ecological guilds.</title>
        <authorList>
            <consortium name="Lawrence Berkeley National Laboratory"/>
            <person name="Harder C.B."/>
            <person name="Miyauchi S."/>
            <person name="Viragh M."/>
            <person name="Kuo A."/>
            <person name="Thoen E."/>
            <person name="Andreopoulos B."/>
            <person name="Lu D."/>
            <person name="Skrede I."/>
            <person name="Drula E."/>
            <person name="Henrissat B."/>
            <person name="Morin E."/>
            <person name="Kohler A."/>
            <person name="Barry K."/>
            <person name="LaButti K."/>
            <person name="Morin E."/>
            <person name="Salamov A."/>
            <person name="Lipzen A."/>
            <person name="Mereny Z."/>
            <person name="Hegedus B."/>
            <person name="Baldrian P."/>
            <person name="Stursova M."/>
            <person name="Weitz H."/>
            <person name="Taylor A."/>
            <person name="Grigoriev I.V."/>
            <person name="Nagy L.G."/>
            <person name="Martin F."/>
            <person name="Kauserud H."/>
        </authorList>
    </citation>
    <scope>NUCLEOTIDE SEQUENCE</scope>
    <source>
        <strain evidence="14">9284</strain>
    </source>
</reference>
<name>A0AAD7FH64_9AGAR</name>
<feature type="transmembrane region" description="Helical" evidence="12">
    <location>
        <begin position="180"/>
        <end position="203"/>
    </location>
</feature>
<evidence type="ECO:0000313" key="15">
    <source>
        <dbReference type="Proteomes" id="UP001221142"/>
    </source>
</evidence>
<feature type="transmembrane region" description="Helical" evidence="12">
    <location>
        <begin position="150"/>
        <end position="168"/>
    </location>
</feature>
<dbReference type="PANTHER" id="PTHR12714:SF9">
    <property type="entry name" value="PROTEIN-S-ISOPRENYLCYSTEINE O-METHYLTRANSFERASE"/>
    <property type="match status" value="1"/>
</dbReference>
<keyword evidence="9 12" id="KW-0472">Membrane</keyword>
<evidence type="ECO:0008006" key="16">
    <source>
        <dbReference type="Google" id="ProtNLM"/>
    </source>
</evidence>
<dbReference type="PANTHER" id="PTHR12714">
    <property type="entry name" value="PROTEIN-S ISOPRENYLCYSTEINE O-METHYLTRANSFERASE"/>
    <property type="match status" value="1"/>
</dbReference>
<organism evidence="14 15">
    <name type="scientific">Roridomyces roridus</name>
    <dbReference type="NCBI Taxonomy" id="1738132"/>
    <lineage>
        <taxon>Eukaryota</taxon>
        <taxon>Fungi</taxon>
        <taxon>Dikarya</taxon>
        <taxon>Basidiomycota</taxon>
        <taxon>Agaricomycotina</taxon>
        <taxon>Agaricomycetes</taxon>
        <taxon>Agaricomycetidae</taxon>
        <taxon>Agaricales</taxon>
        <taxon>Marasmiineae</taxon>
        <taxon>Mycenaceae</taxon>
        <taxon>Roridomyces</taxon>
    </lineage>
</organism>
<keyword evidence="6" id="KW-0256">Endoplasmic reticulum</keyword>
<evidence type="ECO:0000256" key="4">
    <source>
        <dbReference type="ARBA" id="ARBA00022691"/>
    </source>
</evidence>